<dbReference type="Proteomes" id="UP000533641">
    <property type="component" value="Unassembled WGS sequence"/>
</dbReference>
<accession>A0A7W6RI06</accession>
<reference evidence="1 2" key="1">
    <citation type="submission" date="2020-08" db="EMBL/GenBank/DDBJ databases">
        <title>Genomic Encyclopedia of Type Strains, Phase IV (KMG-V): Genome sequencing to study the core and pangenomes of soil and plant-associated prokaryotes.</title>
        <authorList>
            <person name="Whitman W."/>
        </authorList>
    </citation>
    <scope>NUCLEOTIDE SEQUENCE [LARGE SCALE GENOMIC DNA]</scope>
    <source>
        <strain evidence="1 2">SEMIA 402</strain>
    </source>
</reference>
<organism evidence="1 2">
    <name type="scientific">Rhizobium mongolense</name>
    <dbReference type="NCBI Taxonomy" id="57676"/>
    <lineage>
        <taxon>Bacteria</taxon>
        <taxon>Pseudomonadati</taxon>
        <taxon>Pseudomonadota</taxon>
        <taxon>Alphaproteobacteria</taxon>
        <taxon>Hyphomicrobiales</taxon>
        <taxon>Rhizobiaceae</taxon>
        <taxon>Rhizobium/Agrobacterium group</taxon>
        <taxon>Rhizobium</taxon>
    </lineage>
</organism>
<sequence length="97" mass="11556">MRKADTSPEYQPKYKWRETWPGEGHQDFVSVDGDLQFGRIYLDLTTSSRARQWRWAISTILWQRRNILPHNGWAPTGREASRKVEELYEQIKALHGR</sequence>
<protein>
    <submittedName>
        <fullName evidence="1">Uncharacterized protein</fullName>
    </submittedName>
</protein>
<dbReference type="AlphaFoldDB" id="A0A7W6RI06"/>
<proteinExistence type="predicted"/>
<dbReference type="RefSeq" id="WP_183922760.1">
    <property type="nucleotide sequence ID" value="NZ_JACIGM010000001.1"/>
</dbReference>
<evidence type="ECO:0000313" key="1">
    <source>
        <dbReference type="EMBL" id="MBB4272815.1"/>
    </source>
</evidence>
<evidence type="ECO:0000313" key="2">
    <source>
        <dbReference type="Proteomes" id="UP000533641"/>
    </source>
</evidence>
<dbReference type="EMBL" id="JACIGM010000001">
    <property type="protein sequence ID" value="MBB4272815.1"/>
    <property type="molecule type" value="Genomic_DNA"/>
</dbReference>
<name>A0A7W6RI06_9HYPH</name>
<gene>
    <name evidence="1" type="ORF">GGE12_000557</name>
</gene>
<comment type="caution">
    <text evidence="1">The sequence shown here is derived from an EMBL/GenBank/DDBJ whole genome shotgun (WGS) entry which is preliminary data.</text>
</comment>